<dbReference type="InterPro" id="IPR007658">
    <property type="entry name" value="DUF594"/>
</dbReference>
<dbReference type="PANTHER" id="PTHR31325">
    <property type="entry name" value="OS01G0798800 PROTEIN-RELATED"/>
    <property type="match status" value="1"/>
</dbReference>
<feature type="transmembrane region" description="Helical" evidence="1">
    <location>
        <begin position="86"/>
        <end position="106"/>
    </location>
</feature>
<dbReference type="InterPro" id="IPR025315">
    <property type="entry name" value="DUF4220"/>
</dbReference>
<gene>
    <name evidence="3" type="ORF">Zm00014a_028988</name>
</gene>
<evidence type="ECO:0000259" key="2">
    <source>
        <dbReference type="Pfam" id="PF13968"/>
    </source>
</evidence>
<keyword evidence="1" id="KW-1133">Transmembrane helix</keyword>
<evidence type="ECO:0000256" key="1">
    <source>
        <dbReference type="SAM" id="Phobius"/>
    </source>
</evidence>
<feature type="transmembrane region" description="Helical" evidence="1">
    <location>
        <begin position="42"/>
        <end position="66"/>
    </location>
</feature>
<keyword evidence="1" id="KW-0812">Transmembrane</keyword>
<dbReference type="Pfam" id="PF04578">
    <property type="entry name" value="DUF594"/>
    <property type="match status" value="1"/>
</dbReference>
<sequence length="696" mass="78927">MAESLVLQEWNVWETQIMVLLSFMLQLFLLSTGSLRRRHISGLLRALIWLSYMGADVVAVYALGLFSQYEDKYRLGGREAFANTLPFLWVPFLLVHLGGQDSISAFSLEDNNLWLRHLLNLGTQGVLALYVLWKSFDRISVSILVPAMLVFVSGIIKYGERVWALKNASRDSLIGRSSPNFMSLVRELGSNDVTGSKEWYARLTVLLARGLFVGRTVLQVGAVGPAILDNGFKKCQGIEEKLKMVAMELNMMFNLLYTKAIVLQRSSGVLFRCASQALMVVALVLFMIRREEGAHNNKVNVAITYTLFSGAIFVETCCVAAAIASHWTRAHLENESSYLHGLYNFATSFFGAIHQCNKRHKMTLLLSTTATLGQFNLMDYCFAMNSQPRVFSYALSFIGLGKQWRNSWYVHHIDDAGGNDMYWWIINRVLEYLATSSDDDLTHTLPPHHPAAFGQLHVRRLNSIFSLPFEDALYRLHLYTDLHLSRHFNNCSTSSVVPPPPEIMRLKEECETLSNYMMYLMVMHPSMLPVSMAAGDLQPKLLRWVTGHLRHGSRKTKLSVLEIYTRSEFEFQSGHIPGAGSPFEPEQNGSFHLQHSLTQIKEMWVRLLMYAAGKCGGELHARQLGEGGELITFVWLLMLHHGVGDVARELSLLRPNHPNVVERGLSFVSSARSPYEARYQEPFYAFNLHYEQAEHQ</sequence>
<dbReference type="EMBL" id="NCVQ01000002">
    <property type="protein sequence ID" value="PWZ44384.1"/>
    <property type="molecule type" value="Genomic_DNA"/>
</dbReference>
<dbReference type="Proteomes" id="UP000251960">
    <property type="component" value="Chromosome 10"/>
</dbReference>
<reference evidence="3" key="1">
    <citation type="journal article" date="2018" name="Nat. Genet.">
        <title>Extensive intraspecific gene order and gene structural variations between Mo17 and other maize genomes.</title>
        <authorList>
            <person name="Sun S."/>
            <person name="Zhou Y."/>
            <person name="Chen J."/>
            <person name="Shi J."/>
            <person name="Zhao H."/>
            <person name="Zhao H."/>
            <person name="Song W."/>
            <person name="Zhang M."/>
            <person name="Cui Y."/>
            <person name="Dong X."/>
            <person name="Liu H."/>
            <person name="Ma X."/>
            <person name="Jiao Y."/>
            <person name="Wang B."/>
            <person name="Wei X."/>
            <person name="Stein J.C."/>
            <person name="Glaubitz J.C."/>
            <person name="Lu F."/>
            <person name="Yu G."/>
            <person name="Liang C."/>
            <person name="Fengler K."/>
            <person name="Li B."/>
            <person name="Rafalski A."/>
            <person name="Schnable P.S."/>
            <person name="Ware D.H."/>
            <person name="Buckler E.S."/>
            <person name="Lai J."/>
        </authorList>
    </citation>
    <scope>NUCLEOTIDE SEQUENCE [LARGE SCALE GENOMIC DNA]</scope>
    <source>
        <tissue evidence="3">Seedling</tissue>
    </source>
</reference>
<feature type="transmembrane region" description="Helical" evidence="1">
    <location>
        <begin position="269"/>
        <end position="288"/>
    </location>
</feature>
<proteinExistence type="predicted"/>
<dbReference type="AlphaFoldDB" id="A0A3L6G723"/>
<feature type="domain" description="DUF4220" evidence="2">
    <location>
        <begin position="49"/>
        <end position="380"/>
    </location>
</feature>
<keyword evidence="1" id="KW-0472">Membrane</keyword>
<protein>
    <recommendedName>
        <fullName evidence="2">DUF4220 domain-containing protein</fullName>
    </recommendedName>
</protein>
<dbReference type="Pfam" id="PF13968">
    <property type="entry name" value="DUF4220"/>
    <property type="match status" value="1"/>
</dbReference>
<comment type="caution">
    <text evidence="3">The sequence shown here is derived from an EMBL/GenBank/DDBJ whole genome shotgun (WGS) entry which is preliminary data.</text>
</comment>
<feature type="transmembrane region" description="Helical" evidence="1">
    <location>
        <begin position="113"/>
        <end position="133"/>
    </location>
</feature>
<feature type="transmembrane region" description="Helical" evidence="1">
    <location>
        <begin position="300"/>
        <end position="324"/>
    </location>
</feature>
<organism evidence="3">
    <name type="scientific">Zea mays</name>
    <name type="common">Maize</name>
    <dbReference type="NCBI Taxonomy" id="4577"/>
    <lineage>
        <taxon>Eukaryota</taxon>
        <taxon>Viridiplantae</taxon>
        <taxon>Streptophyta</taxon>
        <taxon>Embryophyta</taxon>
        <taxon>Tracheophyta</taxon>
        <taxon>Spermatophyta</taxon>
        <taxon>Magnoliopsida</taxon>
        <taxon>Liliopsida</taxon>
        <taxon>Poales</taxon>
        <taxon>Poaceae</taxon>
        <taxon>PACMAD clade</taxon>
        <taxon>Panicoideae</taxon>
        <taxon>Andropogonodae</taxon>
        <taxon>Andropogoneae</taxon>
        <taxon>Tripsacinae</taxon>
        <taxon>Zea</taxon>
    </lineage>
</organism>
<evidence type="ECO:0000313" key="3">
    <source>
        <dbReference type="EMBL" id="PWZ44384.1"/>
    </source>
</evidence>
<accession>A0A3L6G723</accession>
<name>A0A3L6G723_MAIZE</name>
<feature type="transmembrane region" description="Helical" evidence="1">
    <location>
        <begin position="12"/>
        <end position="30"/>
    </location>
</feature>
<feature type="transmembrane region" description="Helical" evidence="1">
    <location>
        <begin position="139"/>
        <end position="156"/>
    </location>
</feature>